<proteinExistence type="predicted"/>
<dbReference type="SMART" id="SM00028">
    <property type="entry name" value="TPR"/>
    <property type="match status" value="2"/>
</dbReference>
<evidence type="ECO:0000313" key="2">
    <source>
        <dbReference type="Proteomes" id="UP000178735"/>
    </source>
</evidence>
<dbReference type="Gene3D" id="1.25.40.10">
    <property type="entry name" value="Tetratricopeptide repeat domain"/>
    <property type="match status" value="2"/>
</dbReference>
<sequence length="433" mass="48480">MSHVLKPKIFNDENAMENAEVLRGKNDEIRGSMMRAEKMSAAARILTMVVLAGVLARDLVPASLLSGLISIRDPGSAAGFVKNTISGVTGVLLSDKLYYFCVIAALWFVTVRPSLFLPLFVENFASAYKKGLKLMQKGKYELAAEKFTIALKNFIPASEQIKIRLALAECYFTQGDYDECLKDCFEVLEIDGGNEQAKSYIARAFLQQNERGELAVKYYIHMFNREMHDQKMLDILSSHFLASSDLSETAISVYKKMYELSAENTAVREMIFKACVIVNDRSSYALKLYEDIYAGEPGRKDIKLALVSAYYESKDFRRAADTARALFEQNEFSRKLLEIYAESMEKSGQQARLYEDFTQMISRNHQCKVLADYFELMKPVFLAGRLMNDAAALPGDGGGQPKKPKINICGNCAHMNPAGISHCEKCRSALVTG</sequence>
<dbReference type="EMBL" id="MGFH01000114">
    <property type="protein sequence ID" value="OGM05423.1"/>
    <property type="molecule type" value="Genomic_DNA"/>
</dbReference>
<reference evidence="1 2" key="1">
    <citation type="journal article" date="2016" name="Nat. Commun.">
        <title>Thousands of microbial genomes shed light on interconnected biogeochemical processes in an aquifer system.</title>
        <authorList>
            <person name="Anantharaman K."/>
            <person name="Brown C.T."/>
            <person name="Hug L.A."/>
            <person name="Sharon I."/>
            <person name="Castelle C.J."/>
            <person name="Probst A.J."/>
            <person name="Thomas B.C."/>
            <person name="Singh A."/>
            <person name="Wilkins M.J."/>
            <person name="Karaoz U."/>
            <person name="Brodie E.L."/>
            <person name="Williams K.H."/>
            <person name="Hubbard S.S."/>
            <person name="Banfield J.F."/>
        </authorList>
    </citation>
    <scope>NUCLEOTIDE SEQUENCE [LARGE SCALE GENOMIC DNA]</scope>
</reference>
<organism evidence="1 2">
    <name type="scientific">Candidatus Wallbacteria bacterium GWC2_49_35</name>
    <dbReference type="NCBI Taxonomy" id="1817813"/>
    <lineage>
        <taxon>Bacteria</taxon>
        <taxon>Candidatus Walliibacteriota</taxon>
    </lineage>
</organism>
<dbReference type="Proteomes" id="UP000178735">
    <property type="component" value="Unassembled WGS sequence"/>
</dbReference>
<evidence type="ECO:0000313" key="1">
    <source>
        <dbReference type="EMBL" id="OGM05423.1"/>
    </source>
</evidence>
<gene>
    <name evidence="1" type="ORF">A2008_00455</name>
</gene>
<dbReference type="InterPro" id="IPR019734">
    <property type="entry name" value="TPR_rpt"/>
</dbReference>
<comment type="caution">
    <text evidence="1">The sequence shown here is derived from an EMBL/GenBank/DDBJ whole genome shotgun (WGS) entry which is preliminary data.</text>
</comment>
<protein>
    <submittedName>
        <fullName evidence="1">Uncharacterized protein</fullName>
    </submittedName>
</protein>
<dbReference type="Pfam" id="PF13432">
    <property type="entry name" value="TPR_16"/>
    <property type="match status" value="1"/>
</dbReference>
<dbReference type="AlphaFoldDB" id="A0A1F7WRK1"/>
<dbReference type="SUPFAM" id="SSF48452">
    <property type="entry name" value="TPR-like"/>
    <property type="match status" value="1"/>
</dbReference>
<dbReference type="STRING" id="1817813.A2008_00455"/>
<dbReference type="InterPro" id="IPR011990">
    <property type="entry name" value="TPR-like_helical_dom_sf"/>
</dbReference>
<accession>A0A1F7WRK1</accession>
<name>A0A1F7WRK1_9BACT</name>